<name>A0A182F2H6_ANOAL</name>
<evidence type="ECO:0000256" key="1">
    <source>
        <dbReference type="SAM" id="MobiDB-lite"/>
    </source>
</evidence>
<dbReference type="Proteomes" id="UP000069272">
    <property type="component" value="Chromosome 2L"/>
</dbReference>
<dbReference type="PANTHER" id="PTHR39942">
    <property type="entry name" value="BCDNA.LD26519-RELATED"/>
    <property type="match status" value="1"/>
</dbReference>
<dbReference type="Gene3D" id="3.40.1800.20">
    <property type="match status" value="1"/>
</dbReference>
<keyword evidence="3" id="KW-1185">Reference proteome</keyword>
<reference evidence="2 3" key="1">
    <citation type="journal article" date="2017" name="G3 (Bethesda)">
        <title>The Physical Genome Mapping of Anopheles albimanus Corrected Scaffold Misassemblies and Identified Interarm Rearrangements in Genus Anopheles.</title>
        <authorList>
            <person name="Artemov G.N."/>
            <person name="Peery A.N."/>
            <person name="Jiang X."/>
            <person name="Tu Z."/>
            <person name="Stegniy V.N."/>
            <person name="Sharakhova M.V."/>
            <person name="Sharakhov I.V."/>
        </authorList>
    </citation>
    <scope>NUCLEOTIDE SEQUENCE [LARGE SCALE GENOMIC DNA]</scope>
    <source>
        <strain evidence="2 3">ALBI9_A</strain>
    </source>
</reference>
<dbReference type="Pfam" id="PF07776">
    <property type="entry name" value="zf-AD"/>
    <property type="match status" value="1"/>
</dbReference>
<protein>
    <submittedName>
        <fullName evidence="2">Uncharacterized protein</fullName>
    </submittedName>
</protein>
<dbReference type="GO" id="GO:0008270">
    <property type="term" value="F:zinc ion binding"/>
    <property type="evidence" value="ECO:0007669"/>
    <property type="project" value="UniProtKB-UniRule"/>
</dbReference>
<dbReference type="AlphaFoldDB" id="A0A182F2H6"/>
<dbReference type="VEuPathDB" id="VectorBase:AALB20_032744"/>
<dbReference type="GO" id="GO:0005634">
    <property type="term" value="C:nucleus"/>
    <property type="evidence" value="ECO:0007669"/>
    <property type="project" value="InterPro"/>
</dbReference>
<dbReference type="SUPFAM" id="SSF57716">
    <property type="entry name" value="Glucocorticoid receptor-like (DNA-binding domain)"/>
    <property type="match status" value="1"/>
</dbReference>
<feature type="region of interest" description="Disordered" evidence="1">
    <location>
        <begin position="354"/>
        <end position="383"/>
    </location>
</feature>
<reference evidence="2" key="2">
    <citation type="submission" date="2022-08" db="UniProtKB">
        <authorList>
            <consortium name="EnsemblMetazoa"/>
        </authorList>
    </citation>
    <scope>IDENTIFICATION</scope>
    <source>
        <strain evidence="2">STECLA/ALBI9_A</strain>
    </source>
</reference>
<dbReference type="SMART" id="SM00868">
    <property type="entry name" value="zf-AD"/>
    <property type="match status" value="1"/>
</dbReference>
<dbReference type="InterPro" id="IPR012934">
    <property type="entry name" value="Znf_AD"/>
</dbReference>
<evidence type="ECO:0000313" key="2">
    <source>
        <dbReference type="EnsemblMetazoa" id="AALB000658-PA"/>
    </source>
</evidence>
<organism evidence="2 3">
    <name type="scientific">Anopheles albimanus</name>
    <name type="common">New world malaria mosquito</name>
    <dbReference type="NCBI Taxonomy" id="7167"/>
    <lineage>
        <taxon>Eukaryota</taxon>
        <taxon>Metazoa</taxon>
        <taxon>Ecdysozoa</taxon>
        <taxon>Arthropoda</taxon>
        <taxon>Hexapoda</taxon>
        <taxon>Insecta</taxon>
        <taxon>Pterygota</taxon>
        <taxon>Neoptera</taxon>
        <taxon>Endopterygota</taxon>
        <taxon>Diptera</taxon>
        <taxon>Nematocera</taxon>
        <taxon>Culicoidea</taxon>
        <taxon>Culicidae</taxon>
        <taxon>Anophelinae</taxon>
        <taxon>Anopheles</taxon>
    </lineage>
</organism>
<dbReference type="VEuPathDB" id="VectorBase:AALB000658"/>
<dbReference type="EnsemblMetazoa" id="AALB000658-RA">
    <property type="protein sequence ID" value="AALB000658-PA"/>
    <property type="gene ID" value="AALB000658"/>
</dbReference>
<evidence type="ECO:0000313" key="3">
    <source>
        <dbReference type="Proteomes" id="UP000069272"/>
    </source>
</evidence>
<sequence length="399" mass="44883">MVCGKSKTKRTSFLPPVRYEWSKAYPILPRNHLIAHRDTLAKQPFRPSYEMHAGEPEIGSLLDWTYARIWQCEVDAYRAQRYPSPEEQRKAKKRFPIYAKRSRLPRGIAPGSNRNGAVAAGERFTMKQKHLIPNLESKCRLCLSDKAIVHSIFQSDSTKEATDTLVEKIFECTAIMLSKDYDFPSPICEDCALKLDEFLLFRAKCLRSNEIYRFNRLHKQRFLFGGAPVRSSEDDRKSPTTTSTANDSECVDGEKIIGKETVCTLPTAGQSREEDSEHVVRYSLPLATICEASGSSSSDSRTVIDTEQLQHKEAEKDVPGCHQERVIEGEDDVPQTNNAPVVVSDCNGECREQLLPAEGEEKSNDQLMRKTAPGTDDSECTSRLSPAPVVMLLDDTDSK</sequence>
<dbReference type="PANTHER" id="PTHR39942:SF1">
    <property type="entry name" value="BCDNA.LD26519-RELATED"/>
    <property type="match status" value="1"/>
</dbReference>
<accession>A0A182F2H6</accession>
<feature type="compositionally biased region" description="Basic and acidic residues" evidence="1">
    <location>
        <begin position="359"/>
        <end position="368"/>
    </location>
</feature>
<feature type="region of interest" description="Disordered" evidence="1">
    <location>
        <begin position="228"/>
        <end position="249"/>
    </location>
</feature>
<proteinExistence type="predicted"/>
<dbReference type="PROSITE" id="PS51915">
    <property type="entry name" value="ZAD"/>
    <property type="match status" value="1"/>
</dbReference>